<dbReference type="InterPro" id="IPR005843">
    <property type="entry name" value="A-D-PHexomutase_C"/>
</dbReference>
<dbReference type="KEGG" id="cha:CHAB381_0418"/>
<feature type="domain" description="Alpha-D-phosphohexomutase C-terminal" evidence="7">
    <location>
        <begin position="388"/>
        <end position="448"/>
    </location>
</feature>
<feature type="domain" description="Alpha-D-phosphohexomutase alpha/beta/alpha" evidence="8">
    <location>
        <begin position="4"/>
        <end position="121"/>
    </location>
</feature>
<evidence type="ECO:0000256" key="4">
    <source>
        <dbReference type="ARBA" id="ARBA00022723"/>
    </source>
</evidence>
<evidence type="ECO:0000256" key="5">
    <source>
        <dbReference type="ARBA" id="ARBA00022842"/>
    </source>
</evidence>
<dbReference type="Pfam" id="PF02879">
    <property type="entry name" value="PGM_PMM_II"/>
    <property type="match status" value="1"/>
</dbReference>
<dbReference type="Pfam" id="PF00408">
    <property type="entry name" value="PGM_PMM_IV"/>
    <property type="match status" value="1"/>
</dbReference>
<dbReference type="Proteomes" id="UP000002407">
    <property type="component" value="Chromosome"/>
</dbReference>
<dbReference type="GO" id="GO:0046872">
    <property type="term" value="F:metal ion binding"/>
    <property type="evidence" value="ECO:0007669"/>
    <property type="project" value="UniProtKB-KW"/>
</dbReference>
<dbReference type="CDD" id="cd03089">
    <property type="entry name" value="PMM_PGM"/>
    <property type="match status" value="1"/>
</dbReference>
<dbReference type="SUPFAM" id="SSF53738">
    <property type="entry name" value="Phosphoglucomutase, first 3 domains"/>
    <property type="match status" value="3"/>
</dbReference>
<keyword evidence="3" id="KW-0597">Phosphoprotein</keyword>
<evidence type="ECO:0000256" key="1">
    <source>
        <dbReference type="ARBA" id="ARBA00001946"/>
    </source>
</evidence>
<evidence type="ECO:0000259" key="7">
    <source>
        <dbReference type="Pfam" id="PF00408"/>
    </source>
</evidence>
<dbReference type="EC" id="5.4.2.2" evidence="11"/>
<evidence type="ECO:0000259" key="8">
    <source>
        <dbReference type="Pfam" id="PF02878"/>
    </source>
</evidence>
<gene>
    <name evidence="11" type="ordered locus">CHAB381_0418</name>
</gene>
<dbReference type="eggNOG" id="COG1109">
    <property type="taxonomic scope" value="Bacteria"/>
</dbReference>
<dbReference type="HOGENOM" id="CLU_016950_9_1_7"/>
<evidence type="ECO:0000313" key="11">
    <source>
        <dbReference type="EMBL" id="ABS51678.1"/>
    </source>
</evidence>
<dbReference type="GO" id="GO:0004615">
    <property type="term" value="F:phosphomannomutase activity"/>
    <property type="evidence" value="ECO:0007669"/>
    <property type="project" value="UniProtKB-EC"/>
</dbReference>
<keyword evidence="12" id="KW-1185">Reference proteome</keyword>
<dbReference type="InterPro" id="IPR016055">
    <property type="entry name" value="A-D-PHexomutase_a/b/a-I/II/III"/>
</dbReference>
<feature type="domain" description="Alpha-D-phosphohexomutase alpha/beta/alpha" evidence="9">
    <location>
        <begin position="158"/>
        <end position="254"/>
    </location>
</feature>
<evidence type="ECO:0000256" key="2">
    <source>
        <dbReference type="ARBA" id="ARBA00010231"/>
    </source>
</evidence>
<comment type="cofactor">
    <cofactor evidence="1">
        <name>Mg(2+)</name>
        <dbReference type="ChEBI" id="CHEBI:18420"/>
    </cofactor>
</comment>
<dbReference type="GO" id="GO:0004614">
    <property type="term" value="F:phosphoglucomutase activity"/>
    <property type="evidence" value="ECO:0007669"/>
    <property type="project" value="UniProtKB-EC"/>
</dbReference>
<dbReference type="EMBL" id="CP000776">
    <property type="protein sequence ID" value="ABS51678.1"/>
    <property type="molecule type" value="Genomic_DNA"/>
</dbReference>
<dbReference type="GO" id="GO:0005975">
    <property type="term" value="P:carbohydrate metabolic process"/>
    <property type="evidence" value="ECO:0007669"/>
    <property type="project" value="InterPro"/>
</dbReference>
<name>A7I0H5_CAMHC</name>
<dbReference type="InterPro" id="IPR036900">
    <property type="entry name" value="A-D-PHexomutase_C_sf"/>
</dbReference>
<dbReference type="InterPro" id="IPR005845">
    <property type="entry name" value="A-D-PHexomutase_a/b/a-II"/>
</dbReference>
<sequence length="460" mass="52039">MIEQIFREYDIRGIFGEELTKNSVSAIGYILGLELKKRNLKSVSVGTDARVSKDALFSWLAGGLKSAGCDVFDIGMLPTPVGYFSVFTHKFDANIMISGSHNPKEYNGFKITIGDDSFFGEELKKFGKEVVEFLGNSKNFKKINFNVKCEKYDILTPYVGFFEKEFSHLKNFDFPFVCDFANGVGGITAERICKALNLNAKFMFETPDGNFPNHHPDPSEEKNLTDLKKVIRDENFALGFGFDGDADRIAVLTKKHNFKGDELACLFALNMKNPKILGEVKCSSVMYDFIDKIGKSFMGKTGHSNIKKAIKEHGYDLGAEVSGHIYFKERYFGFDDAIYAMVRVLELIQKGISLDDEIEKLPKMYSTDEVKFHTTDEKKFSIIENVKNRVKNGVEGLPKIKEIITIDGIRIKFDHGWALVRASNTTPVIVTRFEADSAAFRDLLQEKFMEILKKEENEGK</sequence>
<evidence type="ECO:0000313" key="12">
    <source>
        <dbReference type="Proteomes" id="UP000002407"/>
    </source>
</evidence>
<dbReference type="PANTHER" id="PTHR43771">
    <property type="entry name" value="PHOSPHOMANNOMUTASE"/>
    <property type="match status" value="1"/>
</dbReference>
<dbReference type="InterPro" id="IPR005846">
    <property type="entry name" value="A-D-PHexomutase_a/b/a-III"/>
</dbReference>
<dbReference type="InterPro" id="IPR005841">
    <property type="entry name" value="Alpha-D-phosphohexomutase_SF"/>
</dbReference>
<evidence type="ECO:0000259" key="10">
    <source>
        <dbReference type="Pfam" id="PF02880"/>
    </source>
</evidence>
<accession>A7I0H5</accession>
<keyword evidence="5" id="KW-0460">Magnesium</keyword>
<evidence type="ECO:0000256" key="3">
    <source>
        <dbReference type="ARBA" id="ARBA00022553"/>
    </source>
</evidence>
<evidence type="ECO:0000259" key="9">
    <source>
        <dbReference type="Pfam" id="PF02879"/>
    </source>
</evidence>
<proteinExistence type="inferred from homology"/>
<dbReference type="RefSeq" id="WP_012108299.1">
    <property type="nucleotide sequence ID" value="NC_009714.1"/>
</dbReference>
<feature type="domain" description="Alpha-D-phosphohexomutase alpha/beta/alpha" evidence="10">
    <location>
        <begin position="260"/>
        <end position="364"/>
    </location>
</feature>
<evidence type="ECO:0000256" key="6">
    <source>
        <dbReference type="ARBA" id="ARBA00023235"/>
    </source>
</evidence>
<protein>
    <submittedName>
        <fullName evidence="11">Phosphomannomutase/phosphoglucomutase (PMM/PGM)</fullName>
        <ecNumber evidence="11">5.4.2.2</ecNumber>
        <ecNumber evidence="11">5.4.2.8</ecNumber>
    </submittedName>
</protein>
<dbReference type="PANTHER" id="PTHR43771:SF2">
    <property type="entry name" value="PHOSPHOMANNOMUTASE_PHOSPHOGLUCOMUTASE"/>
    <property type="match status" value="1"/>
</dbReference>
<keyword evidence="6 11" id="KW-0413">Isomerase</keyword>
<keyword evidence="4" id="KW-0479">Metal-binding</keyword>
<dbReference type="Gene3D" id="3.30.310.50">
    <property type="entry name" value="Alpha-D-phosphohexomutase, C-terminal domain"/>
    <property type="match status" value="1"/>
</dbReference>
<dbReference type="STRING" id="360107.CHAB381_0418"/>
<dbReference type="OrthoDB" id="9803322at2"/>
<dbReference type="SUPFAM" id="SSF55957">
    <property type="entry name" value="Phosphoglucomutase, C-terminal domain"/>
    <property type="match status" value="1"/>
</dbReference>
<organism evidence="11 12">
    <name type="scientific">Campylobacter hominis (strain ATCC BAA-381 / DSM 21671 / CCUG 45161 / LMG 19568 / NCTC 13146 / CH001A)</name>
    <dbReference type="NCBI Taxonomy" id="360107"/>
    <lineage>
        <taxon>Bacteria</taxon>
        <taxon>Pseudomonadati</taxon>
        <taxon>Campylobacterota</taxon>
        <taxon>Epsilonproteobacteria</taxon>
        <taxon>Campylobacterales</taxon>
        <taxon>Campylobacteraceae</taxon>
        <taxon>Campylobacter</taxon>
    </lineage>
</organism>
<dbReference type="Pfam" id="PF02880">
    <property type="entry name" value="PGM_PMM_III"/>
    <property type="match status" value="1"/>
</dbReference>
<reference evidence="12" key="1">
    <citation type="submission" date="2007-07" db="EMBL/GenBank/DDBJ databases">
        <title>Complete genome sequence of Campylobacter hominis ATCC BAA-381, a commensal isolated from the human gastrointestinal tract.</title>
        <authorList>
            <person name="Fouts D.E."/>
            <person name="Mongodin E.F."/>
            <person name="Puiu D."/>
            <person name="Sebastian Y."/>
            <person name="Miller W.G."/>
            <person name="Mandrell R.E."/>
            <person name="Nelson K.E."/>
        </authorList>
    </citation>
    <scope>NUCLEOTIDE SEQUENCE [LARGE SCALE GENOMIC DNA]</scope>
    <source>
        <strain evidence="12">ATCC BAA-381 / LMG 19568 / NCTC 13146 / CH001A</strain>
    </source>
</reference>
<comment type="similarity">
    <text evidence="2">Belongs to the phosphohexose mutase family.</text>
</comment>
<dbReference type="Gene3D" id="3.40.120.10">
    <property type="entry name" value="Alpha-D-Glucose-1,6-Bisphosphate, subunit A, domain 3"/>
    <property type="match status" value="3"/>
</dbReference>
<dbReference type="PRINTS" id="PR00509">
    <property type="entry name" value="PGMPMM"/>
</dbReference>
<dbReference type="Pfam" id="PF02878">
    <property type="entry name" value="PGM_PMM_I"/>
    <property type="match status" value="1"/>
</dbReference>
<dbReference type="InterPro" id="IPR005844">
    <property type="entry name" value="A-D-PHexomutase_a/b/a-I"/>
</dbReference>
<dbReference type="AlphaFoldDB" id="A7I0H5"/>
<dbReference type="EC" id="5.4.2.8" evidence="11"/>